<dbReference type="EMBL" id="BSUN01000001">
    <property type="protein sequence ID" value="GMA36251.1"/>
    <property type="molecule type" value="Genomic_DNA"/>
</dbReference>
<organism evidence="1 2">
    <name type="scientific">Demequina litorisediminis</name>
    <dbReference type="NCBI Taxonomy" id="1849022"/>
    <lineage>
        <taxon>Bacteria</taxon>
        <taxon>Bacillati</taxon>
        <taxon>Actinomycetota</taxon>
        <taxon>Actinomycetes</taxon>
        <taxon>Micrococcales</taxon>
        <taxon>Demequinaceae</taxon>
        <taxon>Demequina</taxon>
    </lineage>
</organism>
<reference evidence="2" key="1">
    <citation type="journal article" date="2019" name="Int. J. Syst. Evol. Microbiol.">
        <title>The Global Catalogue of Microorganisms (GCM) 10K type strain sequencing project: providing services to taxonomists for standard genome sequencing and annotation.</title>
        <authorList>
            <consortium name="The Broad Institute Genomics Platform"/>
            <consortium name="The Broad Institute Genome Sequencing Center for Infectious Disease"/>
            <person name="Wu L."/>
            <person name="Ma J."/>
        </authorList>
    </citation>
    <scope>NUCLEOTIDE SEQUENCE [LARGE SCALE GENOMIC DNA]</scope>
    <source>
        <strain evidence="2">NBRC 112299</strain>
    </source>
</reference>
<accession>A0ABQ6IEV5</accession>
<dbReference type="Gene3D" id="1.25.10.10">
    <property type="entry name" value="Leucine-rich Repeat Variant"/>
    <property type="match status" value="1"/>
</dbReference>
<proteinExistence type="predicted"/>
<sequence length="76" mass="8312">MRFAVHRDPQVRATVAGRADTPAGALISLGYDSSPDVLMALLANPRTPSSVVRKLSDHRLSLIAEAAVQRLRNNYR</sequence>
<dbReference type="InterPro" id="IPR011989">
    <property type="entry name" value="ARM-like"/>
</dbReference>
<evidence type="ECO:0000313" key="2">
    <source>
        <dbReference type="Proteomes" id="UP001157125"/>
    </source>
</evidence>
<protein>
    <recommendedName>
        <fullName evidence="3">Leucine rich repeat variant</fullName>
    </recommendedName>
</protein>
<evidence type="ECO:0008006" key="3">
    <source>
        <dbReference type="Google" id="ProtNLM"/>
    </source>
</evidence>
<dbReference type="Proteomes" id="UP001157125">
    <property type="component" value="Unassembled WGS sequence"/>
</dbReference>
<evidence type="ECO:0000313" key="1">
    <source>
        <dbReference type="EMBL" id="GMA36251.1"/>
    </source>
</evidence>
<name>A0ABQ6IEV5_9MICO</name>
<comment type="caution">
    <text evidence="1">The sequence shown here is derived from an EMBL/GenBank/DDBJ whole genome shotgun (WGS) entry which is preliminary data.</text>
</comment>
<gene>
    <name evidence="1" type="ORF">GCM10025876_24550</name>
</gene>
<keyword evidence="2" id="KW-1185">Reference proteome</keyword>
<dbReference type="RefSeq" id="WP_284328470.1">
    <property type="nucleotide sequence ID" value="NZ_BSUN01000001.1"/>
</dbReference>